<keyword evidence="6" id="KW-1185">Reference proteome</keyword>
<dbReference type="EMBL" id="JAENIM010000039">
    <property type="protein sequence ID" value="MBK1791117.1"/>
    <property type="molecule type" value="Genomic_DNA"/>
</dbReference>
<evidence type="ECO:0000313" key="6">
    <source>
        <dbReference type="Proteomes" id="UP000624703"/>
    </source>
</evidence>
<feature type="domain" description="DUF1549" evidence="3">
    <location>
        <begin position="56"/>
        <end position="197"/>
    </location>
</feature>
<proteinExistence type="predicted"/>
<reference evidence="5" key="1">
    <citation type="submission" date="2021-01" db="EMBL/GenBank/DDBJ databases">
        <title>Modified the classification status of verrucomicrobia.</title>
        <authorList>
            <person name="Feng X."/>
        </authorList>
    </citation>
    <scope>NUCLEOTIDE SEQUENCE</scope>
    <source>
        <strain evidence="5">_KCTC 22039</strain>
    </source>
</reference>
<feature type="signal peptide" evidence="2">
    <location>
        <begin position="1"/>
        <end position="24"/>
    </location>
</feature>
<name>A0A8J7MD12_9BACT</name>
<dbReference type="Pfam" id="PF07587">
    <property type="entry name" value="PSD1"/>
    <property type="match status" value="1"/>
</dbReference>
<dbReference type="RefSeq" id="WP_200311131.1">
    <property type="nucleotide sequence ID" value="NZ_JAENIM010000039.1"/>
</dbReference>
<organism evidence="5 6">
    <name type="scientific">Persicirhabdus sediminis</name>
    <dbReference type="NCBI Taxonomy" id="454144"/>
    <lineage>
        <taxon>Bacteria</taxon>
        <taxon>Pseudomonadati</taxon>
        <taxon>Verrucomicrobiota</taxon>
        <taxon>Verrucomicrobiia</taxon>
        <taxon>Verrucomicrobiales</taxon>
        <taxon>Verrucomicrobiaceae</taxon>
        <taxon>Persicirhabdus</taxon>
    </lineage>
</organism>
<feature type="domain" description="DUF1553" evidence="4">
    <location>
        <begin position="275"/>
        <end position="508"/>
    </location>
</feature>
<dbReference type="Pfam" id="PF07583">
    <property type="entry name" value="PSCyt2"/>
    <property type="match status" value="1"/>
</dbReference>
<evidence type="ECO:0000259" key="4">
    <source>
        <dbReference type="Pfam" id="PF07587"/>
    </source>
</evidence>
<dbReference type="PANTHER" id="PTHR35889:SF3">
    <property type="entry name" value="F-BOX DOMAIN-CONTAINING PROTEIN"/>
    <property type="match status" value="1"/>
</dbReference>
<comment type="caution">
    <text evidence="5">The sequence shown here is derived from an EMBL/GenBank/DDBJ whole genome shotgun (WGS) entry which is preliminary data.</text>
</comment>
<dbReference type="PANTHER" id="PTHR35889">
    <property type="entry name" value="CYCLOINULO-OLIGOSACCHARIDE FRUCTANOTRANSFERASE-RELATED"/>
    <property type="match status" value="1"/>
</dbReference>
<evidence type="ECO:0000259" key="3">
    <source>
        <dbReference type="Pfam" id="PF07583"/>
    </source>
</evidence>
<feature type="chain" id="PRO_5035151464" evidence="2">
    <location>
        <begin position="25"/>
        <end position="572"/>
    </location>
</feature>
<accession>A0A8J7MD12</accession>
<feature type="compositionally biased region" description="Low complexity" evidence="1">
    <location>
        <begin position="519"/>
        <end position="533"/>
    </location>
</feature>
<dbReference type="InterPro" id="IPR011444">
    <property type="entry name" value="DUF1549"/>
</dbReference>
<evidence type="ECO:0000313" key="5">
    <source>
        <dbReference type="EMBL" id="MBK1791117.1"/>
    </source>
</evidence>
<evidence type="ECO:0000256" key="2">
    <source>
        <dbReference type="SAM" id="SignalP"/>
    </source>
</evidence>
<protein>
    <submittedName>
        <fullName evidence="5">DUF1553 domain-containing protein</fullName>
    </submittedName>
</protein>
<keyword evidence="2" id="KW-0732">Signal</keyword>
<dbReference type="InterPro" id="IPR022655">
    <property type="entry name" value="DUF1553"/>
</dbReference>
<dbReference type="Proteomes" id="UP000624703">
    <property type="component" value="Unassembled WGS sequence"/>
</dbReference>
<feature type="region of interest" description="Disordered" evidence="1">
    <location>
        <begin position="516"/>
        <end position="548"/>
    </location>
</feature>
<evidence type="ECO:0000256" key="1">
    <source>
        <dbReference type="SAM" id="MobiDB-lite"/>
    </source>
</evidence>
<sequence>MKAGTQKVATLALTLMVSLGQLLAEEQISSNAPAPSPAPSVDQIYHDSEWKTPPSQIDQLVFAELNKHNIVSAQPCNDAVFIRRIYIDITGTMPSGQQVKAFLQDPASDKRARLIDELLDSENFTDYWTLKWCDVLRVKSEFPINLWPKGVQSYQRWIRQQIQNNLRYDEFARALLLANGSNFRQAEVNFYRSGQGHSPADIAEIVALTFMGSRTDRWSEENVNQLASFFSQLKFKQTQEWKEEIVFHQPAPTPQQDYIFPDGSKISLAAGEDPRIAFTNWLVNSDNQWFTQSICNRIWYWLMGQGIIHPADDIHPSNPASNPALLEYLQNQLVNADYDLKALYREILNSRTYQQSSIARTDDAKSTALFAHYALRRLDAEVLIDALNEFGNTVENYWSPIPEPFTFIPKDNRTITLADGSITSQFLDMFGRPSRDTGYLSEREHTPNEFQRLYLLNSQQMHVRVRTSPLIRKLSQRATAKPEQAISELYLNLLARYPSEDEMQIAMAYRAKHLPAKTNNQQRANKNKNQAAAAEKKRQNNRRTAPPANANAIAIQDIAWALINSKEFLYNH</sequence>
<dbReference type="AlphaFoldDB" id="A0A8J7MD12"/>
<gene>
    <name evidence="5" type="ORF">JIN82_08130</name>
</gene>